<accession>A0A8H5CSI9</accession>
<organism evidence="1 2">
    <name type="scientific">Leucocoprinus leucothites</name>
    <dbReference type="NCBI Taxonomy" id="201217"/>
    <lineage>
        <taxon>Eukaryota</taxon>
        <taxon>Fungi</taxon>
        <taxon>Dikarya</taxon>
        <taxon>Basidiomycota</taxon>
        <taxon>Agaricomycotina</taxon>
        <taxon>Agaricomycetes</taxon>
        <taxon>Agaricomycetidae</taxon>
        <taxon>Agaricales</taxon>
        <taxon>Agaricineae</taxon>
        <taxon>Agaricaceae</taxon>
        <taxon>Leucocoprinus</taxon>
    </lineage>
</organism>
<dbReference type="AlphaFoldDB" id="A0A8H5CSI9"/>
<protein>
    <submittedName>
        <fullName evidence="1">Uncharacterized protein</fullName>
    </submittedName>
</protein>
<proteinExistence type="predicted"/>
<comment type="caution">
    <text evidence="1">The sequence shown here is derived from an EMBL/GenBank/DDBJ whole genome shotgun (WGS) entry which is preliminary data.</text>
</comment>
<evidence type="ECO:0000313" key="1">
    <source>
        <dbReference type="EMBL" id="KAF5346818.1"/>
    </source>
</evidence>
<dbReference type="EMBL" id="JAACJO010000029">
    <property type="protein sequence ID" value="KAF5346818.1"/>
    <property type="molecule type" value="Genomic_DNA"/>
</dbReference>
<sequence length="199" mass="22027">MLLSGSRLSLHPSRIAYRSPKRLLPALFILPISSQKPHSLTLLLYLESSLSSAKSLANPVSRYPYFQTQIGRVVRGEWRGLAGQDSTAVGGKLENQFEYPEKLEGVQRRVNVDLTPLGKERQPRMPLAYDSLSSTYAPSNTPSNSYTYALSSLSPIHASLPGTRGSTLPSSALFPMTGPQLRIRIRLRTTLTGAWLMER</sequence>
<dbReference type="Proteomes" id="UP000559027">
    <property type="component" value="Unassembled WGS sequence"/>
</dbReference>
<gene>
    <name evidence="1" type="ORF">D9756_010546</name>
</gene>
<evidence type="ECO:0000313" key="2">
    <source>
        <dbReference type="Proteomes" id="UP000559027"/>
    </source>
</evidence>
<reference evidence="1 2" key="1">
    <citation type="journal article" date="2020" name="ISME J.">
        <title>Uncovering the hidden diversity of litter-decomposition mechanisms in mushroom-forming fungi.</title>
        <authorList>
            <person name="Floudas D."/>
            <person name="Bentzer J."/>
            <person name="Ahren D."/>
            <person name="Johansson T."/>
            <person name="Persson P."/>
            <person name="Tunlid A."/>
        </authorList>
    </citation>
    <scope>NUCLEOTIDE SEQUENCE [LARGE SCALE GENOMIC DNA]</scope>
    <source>
        <strain evidence="1 2">CBS 146.42</strain>
    </source>
</reference>
<keyword evidence="2" id="KW-1185">Reference proteome</keyword>
<name>A0A8H5CSI9_9AGAR</name>